<evidence type="ECO:0000313" key="7">
    <source>
        <dbReference type="Proteomes" id="UP000230423"/>
    </source>
</evidence>
<feature type="non-terminal residue" evidence="6">
    <location>
        <position position="65"/>
    </location>
</feature>
<dbReference type="Proteomes" id="UP000230423">
    <property type="component" value="Unassembled WGS sequence"/>
</dbReference>
<keyword evidence="4" id="KW-0808">Transferase</keyword>
<dbReference type="Gene3D" id="3.90.1150.10">
    <property type="entry name" value="Aspartate Aminotransferase, domain 1"/>
    <property type="match status" value="1"/>
</dbReference>
<dbReference type="AlphaFoldDB" id="A0A2G9T7U5"/>
<dbReference type="Gene3D" id="1.10.287.1970">
    <property type="match status" value="1"/>
</dbReference>
<organism evidence="6 7">
    <name type="scientific">Teladorsagia circumcincta</name>
    <name type="common">Brown stomach worm</name>
    <name type="synonym">Ostertagia circumcincta</name>
    <dbReference type="NCBI Taxonomy" id="45464"/>
    <lineage>
        <taxon>Eukaryota</taxon>
        <taxon>Metazoa</taxon>
        <taxon>Ecdysozoa</taxon>
        <taxon>Nematoda</taxon>
        <taxon>Chromadorea</taxon>
        <taxon>Rhabditida</taxon>
        <taxon>Rhabditina</taxon>
        <taxon>Rhabditomorpha</taxon>
        <taxon>Strongyloidea</taxon>
        <taxon>Trichostrongylidae</taxon>
        <taxon>Teladorsagia</taxon>
    </lineage>
</organism>
<dbReference type="EMBL" id="KZ402377">
    <property type="protein sequence ID" value="PIO54043.1"/>
    <property type="molecule type" value="Genomic_DNA"/>
</dbReference>
<feature type="non-terminal residue" evidence="6">
    <location>
        <position position="1"/>
    </location>
</feature>
<gene>
    <name evidence="6" type="ORF">TELCIR_24602</name>
</gene>
<evidence type="ECO:0000256" key="5">
    <source>
        <dbReference type="ARBA" id="ARBA00022898"/>
    </source>
</evidence>
<dbReference type="OrthoDB" id="1732682at2759"/>
<evidence type="ECO:0000256" key="2">
    <source>
        <dbReference type="ARBA" id="ARBA00011738"/>
    </source>
</evidence>
<comment type="cofactor">
    <cofactor evidence="1">
        <name>pyridoxal 5'-phosphate</name>
        <dbReference type="ChEBI" id="CHEBI:597326"/>
    </cofactor>
</comment>
<dbReference type="InterPro" id="IPR015422">
    <property type="entry name" value="PyrdxlP-dep_Trfase_small"/>
</dbReference>
<keyword evidence="7" id="KW-1185">Reference proteome</keyword>
<accession>A0A2G9T7U5</accession>
<keyword evidence="3" id="KW-0032">Aminotransferase</keyword>
<protein>
    <submittedName>
        <fullName evidence="6">Uncharacterized protein</fullName>
    </submittedName>
</protein>
<proteinExistence type="predicted"/>
<dbReference type="GO" id="GO:0008483">
    <property type="term" value="F:transaminase activity"/>
    <property type="evidence" value="ECO:0007669"/>
    <property type="project" value="UniProtKB-KW"/>
</dbReference>
<keyword evidence="5" id="KW-0663">Pyridoxal phosphate</keyword>
<evidence type="ECO:0000256" key="1">
    <source>
        <dbReference type="ARBA" id="ARBA00001933"/>
    </source>
</evidence>
<name>A0A2G9T7U5_TELCI</name>
<dbReference type="PANTHER" id="PTHR11751">
    <property type="entry name" value="ALANINE AMINOTRANSFERASE"/>
    <property type="match status" value="1"/>
</dbReference>
<dbReference type="InterPro" id="IPR045088">
    <property type="entry name" value="ALAT1/2-like"/>
</dbReference>
<sequence length="65" mass="7328">VLTRDNINPQVVTMQYAVRGPILIRALKLERELQQGAEKPFKRVVKANIGDAHAMGQSPITFNRQ</sequence>
<evidence type="ECO:0000256" key="3">
    <source>
        <dbReference type="ARBA" id="ARBA00022576"/>
    </source>
</evidence>
<evidence type="ECO:0000256" key="4">
    <source>
        <dbReference type="ARBA" id="ARBA00022679"/>
    </source>
</evidence>
<dbReference type="PANTHER" id="PTHR11751:SF29">
    <property type="entry name" value="ALANINE TRANSAMINASE"/>
    <property type="match status" value="1"/>
</dbReference>
<evidence type="ECO:0000313" key="6">
    <source>
        <dbReference type="EMBL" id="PIO54043.1"/>
    </source>
</evidence>
<reference evidence="6 7" key="1">
    <citation type="submission" date="2015-09" db="EMBL/GenBank/DDBJ databases">
        <title>Draft genome of the parasitic nematode Teladorsagia circumcincta isolate WARC Sus (inbred).</title>
        <authorList>
            <person name="Mitreva M."/>
        </authorList>
    </citation>
    <scope>NUCLEOTIDE SEQUENCE [LARGE SCALE GENOMIC DNA]</scope>
    <source>
        <strain evidence="6 7">S</strain>
    </source>
</reference>
<comment type="subunit">
    <text evidence="2">Homodimer.</text>
</comment>